<keyword evidence="3" id="KW-1185">Reference proteome</keyword>
<dbReference type="AlphaFoldDB" id="A0A916S3M3"/>
<feature type="coiled-coil region" evidence="1">
    <location>
        <begin position="3"/>
        <end position="86"/>
    </location>
</feature>
<reference evidence="2" key="1">
    <citation type="journal article" date="2014" name="Int. J. Syst. Evol. Microbiol.">
        <title>Complete genome sequence of Corynebacterium casei LMG S-19264T (=DSM 44701T), isolated from a smear-ripened cheese.</title>
        <authorList>
            <consortium name="US DOE Joint Genome Institute (JGI-PGF)"/>
            <person name="Walter F."/>
            <person name="Albersmeier A."/>
            <person name="Kalinowski J."/>
            <person name="Ruckert C."/>
        </authorList>
    </citation>
    <scope>NUCLEOTIDE SEQUENCE</scope>
    <source>
        <strain evidence="2">CGMCC 1.12408</strain>
    </source>
</reference>
<comment type="caution">
    <text evidence="2">The sequence shown here is derived from an EMBL/GenBank/DDBJ whole genome shotgun (WGS) entry which is preliminary data.</text>
</comment>
<organism evidence="2 3">
    <name type="scientific">Ornithinibacillus halotolerans</name>
    <dbReference type="NCBI Taxonomy" id="1274357"/>
    <lineage>
        <taxon>Bacteria</taxon>
        <taxon>Bacillati</taxon>
        <taxon>Bacillota</taxon>
        <taxon>Bacilli</taxon>
        <taxon>Bacillales</taxon>
        <taxon>Bacillaceae</taxon>
        <taxon>Ornithinibacillus</taxon>
    </lineage>
</organism>
<reference evidence="2" key="2">
    <citation type="submission" date="2020-09" db="EMBL/GenBank/DDBJ databases">
        <authorList>
            <person name="Sun Q."/>
            <person name="Zhou Y."/>
        </authorList>
    </citation>
    <scope>NUCLEOTIDE SEQUENCE</scope>
    <source>
        <strain evidence="2">CGMCC 1.12408</strain>
    </source>
</reference>
<evidence type="ECO:0000313" key="2">
    <source>
        <dbReference type="EMBL" id="GGA81193.1"/>
    </source>
</evidence>
<dbReference type="EMBL" id="BMEY01000013">
    <property type="protein sequence ID" value="GGA81193.1"/>
    <property type="molecule type" value="Genomic_DNA"/>
</dbReference>
<gene>
    <name evidence="2" type="ORF">GCM10008025_25690</name>
</gene>
<protein>
    <submittedName>
        <fullName evidence="2">Uncharacterized protein</fullName>
    </submittedName>
</protein>
<keyword evidence="1" id="KW-0175">Coiled coil</keyword>
<dbReference type="Proteomes" id="UP000613512">
    <property type="component" value="Unassembled WGS sequence"/>
</dbReference>
<sequence length="91" mass="10403">MAYVNLHEKLQEASRMLKEAQGAVIQAQGRDLEPLGQAEQTLIQVERELQNLQHQAGREAIENAQFQQAFESLHDIRQQVQEAQQNINDIP</sequence>
<name>A0A916S3M3_9BACI</name>
<proteinExistence type="predicted"/>
<accession>A0A916S3M3</accession>
<dbReference type="RefSeq" id="WP_188385067.1">
    <property type="nucleotide sequence ID" value="NZ_BMEY01000013.1"/>
</dbReference>
<evidence type="ECO:0000256" key="1">
    <source>
        <dbReference type="SAM" id="Coils"/>
    </source>
</evidence>
<evidence type="ECO:0000313" key="3">
    <source>
        <dbReference type="Proteomes" id="UP000613512"/>
    </source>
</evidence>